<reference evidence="7" key="1">
    <citation type="submission" date="2016-01" db="EMBL/GenBank/DDBJ databases">
        <authorList>
            <person name="Mitreva M."/>
            <person name="Pepin K.H."/>
            <person name="Mihindukulasuriya K.A."/>
            <person name="Fulton R."/>
            <person name="Fronick C."/>
            <person name="O'Laughlin M."/>
            <person name="Miner T."/>
            <person name="Herter B."/>
            <person name="Rosa B.A."/>
            <person name="Cordes M."/>
            <person name="Tomlinson C."/>
            <person name="Wollam A."/>
            <person name="Palsikar V.B."/>
            <person name="Mardis E.R."/>
            <person name="Wilson R.K."/>
        </authorList>
    </citation>
    <scope>NUCLEOTIDE SEQUENCE [LARGE SCALE GENOMIC DNA]</scope>
    <source>
        <strain evidence="7">MJR8151</strain>
    </source>
</reference>
<keyword evidence="1" id="KW-0575">Peroxidase</keyword>
<dbReference type="CDD" id="cd03014">
    <property type="entry name" value="PRX_Atyp2cys"/>
    <property type="match status" value="1"/>
</dbReference>
<evidence type="ECO:0000256" key="2">
    <source>
        <dbReference type="ARBA" id="ARBA00022862"/>
    </source>
</evidence>
<feature type="domain" description="Thioredoxin" evidence="5">
    <location>
        <begin position="17"/>
        <end position="166"/>
    </location>
</feature>
<dbReference type="Proteomes" id="UP000070383">
    <property type="component" value="Unassembled WGS sequence"/>
</dbReference>
<dbReference type="Pfam" id="PF08534">
    <property type="entry name" value="Redoxin"/>
    <property type="match status" value="1"/>
</dbReference>
<dbReference type="PROSITE" id="PS51352">
    <property type="entry name" value="THIOREDOXIN_2"/>
    <property type="match status" value="1"/>
</dbReference>
<evidence type="ECO:0000256" key="1">
    <source>
        <dbReference type="ARBA" id="ARBA00022559"/>
    </source>
</evidence>
<evidence type="ECO:0000256" key="4">
    <source>
        <dbReference type="ARBA" id="ARBA00023284"/>
    </source>
</evidence>
<dbReference type="PATRIC" id="fig|33036.3.peg.834"/>
<keyword evidence="3" id="KW-1015">Disulfide bond</keyword>
<dbReference type="InterPro" id="IPR013740">
    <property type="entry name" value="Redoxin"/>
</dbReference>
<dbReference type="InterPro" id="IPR036249">
    <property type="entry name" value="Thioredoxin-like_sf"/>
</dbReference>
<dbReference type="RefSeq" id="WP_060929294.1">
    <property type="nucleotide sequence ID" value="NZ_KQ955272.1"/>
</dbReference>
<dbReference type="InterPro" id="IPR050455">
    <property type="entry name" value="Tpx_Peroxidase_subfamily"/>
</dbReference>
<comment type="caution">
    <text evidence="6">The sequence shown here is derived from an EMBL/GenBank/DDBJ whole genome shotgun (WGS) entry which is preliminary data.</text>
</comment>
<evidence type="ECO:0000256" key="3">
    <source>
        <dbReference type="ARBA" id="ARBA00023157"/>
    </source>
</evidence>
<evidence type="ECO:0000313" key="6">
    <source>
        <dbReference type="EMBL" id="KWZ78243.1"/>
    </source>
</evidence>
<dbReference type="NCBIfam" id="NF001808">
    <property type="entry name" value="PRK00522.1"/>
    <property type="match status" value="1"/>
</dbReference>
<dbReference type="InterPro" id="IPR013766">
    <property type="entry name" value="Thioredoxin_domain"/>
</dbReference>
<dbReference type="PANTHER" id="PTHR43110">
    <property type="entry name" value="THIOL PEROXIDASE"/>
    <property type="match status" value="1"/>
</dbReference>
<dbReference type="PANTHER" id="PTHR43110:SF1">
    <property type="entry name" value="THIOL PEROXIDASE"/>
    <property type="match status" value="1"/>
</dbReference>
<keyword evidence="2" id="KW-0049">Antioxidant</keyword>
<dbReference type="STRING" id="33036.HMPREF3200_00841"/>
<evidence type="ECO:0000313" key="7">
    <source>
        <dbReference type="Proteomes" id="UP000070383"/>
    </source>
</evidence>
<dbReference type="InterPro" id="IPR002065">
    <property type="entry name" value="TPX"/>
</dbReference>
<dbReference type="EMBL" id="LRPM01000030">
    <property type="protein sequence ID" value="KWZ78243.1"/>
    <property type="molecule type" value="Genomic_DNA"/>
</dbReference>
<name>A0A133KF92_9FIRM</name>
<accession>A0A133KF92</accession>
<sequence>MNITFAGNKINLLGTQVKKGDKAEAFTATKNDLSDFNSEDLKGKLVVYSVAPSLDTSVCALQAKKFNKDALELSDDIVIVTITEDLPFAQQRFCSNEDIKNLEMVSDYKEREFGYKYGFLIDELKLLTRGVVIVDREGIIQYVEYVPEVTNEVDFDKALEEVKKLI</sequence>
<gene>
    <name evidence="6" type="ORF">HMPREF3200_00841</name>
</gene>
<protein>
    <submittedName>
        <fullName evidence="6">Redoxin family protein</fullName>
    </submittedName>
</protein>
<dbReference type="SUPFAM" id="SSF52833">
    <property type="entry name" value="Thioredoxin-like"/>
    <property type="match status" value="1"/>
</dbReference>
<dbReference type="AlphaFoldDB" id="A0A133KF92"/>
<evidence type="ECO:0000259" key="5">
    <source>
        <dbReference type="PROSITE" id="PS51352"/>
    </source>
</evidence>
<keyword evidence="7" id="KW-1185">Reference proteome</keyword>
<proteinExistence type="predicted"/>
<dbReference type="OrthoDB" id="9781543at2"/>
<keyword evidence="4" id="KW-0676">Redox-active center</keyword>
<dbReference type="Gene3D" id="3.40.30.10">
    <property type="entry name" value="Glutaredoxin"/>
    <property type="match status" value="1"/>
</dbReference>
<organism evidence="6 7">
    <name type="scientific">Anaerococcus tetradius</name>
    <dbReference type="NCBI Taxonomy" id="33036"/>
    <lineage>
        <taxon>Bacteria</taxon>
        <taxon>Bacillati</taxon>
        <taxon>Bacillota</taxon>
        <taxon>Tissierellia</taxon>
        <taxon>Tissierellales</taxon>
        <taxon>Peptoniphilaceae</taxon>
        <taxon>Anaerococcus</taxon>
    </lineage>
</organism>
<dbReference type="GO" id="GO:0008379">
    <property type="term" value="F:thioredoxin peroxidase activity"/>
    <property type="evidence" value="ECO:0007669"/>
    <property type="project" value="InterPro"/>
</dbReference>
<keyword evidence="1" id="KW-0560">Oxidoreductase</keyword>